<gene>
    <name evidence="2" type="ORF">FWK35_00020523</name>
</gene>
<feature type="compositionally biased region" description="Basic and acidic residues" evidence="1">
    <location>
        <begin position="92"/>
        <end position="112"/>
    </location>
</feature>
<feature type="region of interest" description="Disordered" evidence="1">
    <location>
        <begin position="163"/>
        <end position="245"/>
    </location>
</feature>
<dbReference type="Proteomes" id="UP000478052">
    <property type="component" value="Unassembled WGS sequence"/>
</dbReference>
<feature type="region of interest" description="Disordered" evidence="1">
    <location>
        <begin position="1"/>
        <end position="129"/>
    </location>
</feature>
<feature type="compositionally biased region" description="Polar residues" evidence="1">
    <location>
        <begin position="1"/>
        <end position="39"/>
    </location>
</feature>
<protein>
    <submittedName>
        <fullName evidence="2">Uncharacterized protein</fullName>
    </submittedName>
</protein>
<dbReference type="AlphaFoldDB" id="A0A6G0XR81"/>
<keyword evidence="3" id="KW-1185">Reference proteome</keyword>
<dbReference type="EMBL" id="VUJU01007625">
    <property type="protein sequence ID" value="KAF0742812.1"/>
    <property type="molecule type" value="Genomic_DNA"/>
</dbReference>
<feature type="compositionally biased region" description="Polar residues" evidence="1">
    <location>
        <begin position="234"/>
        <end position="245"/>
    </location>
</feature>
<feature type="compositionally biased region" description="Polar residues" evidence="1">
    <location>
        <begin position="59"/>
        <end position="74"/>
    </location>
</feature>
<reference evidence="2 3" key="1">
    <citation type="submission" date="2019-08" db="EMBL/GenBank/DDBJ databases">
        <title>Whole genome of Aphis craccivora.</title>
        <authorList>
            <person name="Voronova N.V."/>
            <person name="Shulinski R.S."/>
            <person name="Bandarenka Y.V."/>
            <person name="Zhorov D.G."/>
            <person name="Warner D."/>
        </authorList>
    </citation>
    <scope>NUCLEOTIDE SEQUENCE [LARGE SCALE GENOMIC DNA]</scope>
    <source>
        <strain evidence="2">180601</strain>
        <tissue evidence="2">Whole Body</tissue>
    </source>
</reference>
<evidence type="ECO:0000313" key="3">
    <source>
        <dbReference type="Proteomes" id="UP000478052"/>
    </source>
</evidence>
<comment type="caution">
    <text evidence="2">The sequence shown here is derived from an EMBL/GenBank/DDBJ whole genome shotgun (WGS) entry which is preliminary data.</text>
</comment>
<name>A0A6G0XR81_APHCR</name>
<feature type="compositionally biased region" description="Polar residues" evidence="1">
    <location>
        <begin position="183"/>
        <end position="193"/>
    </location>
</feature>
<proteinExistence type="predicted"/>
<accession>A0A6G0XR81</accession>
<organism evidence="2 3">
    <name type="scientific">Aphis craccivora</name>
    <name type="common">Cowpea aphid</name>
    <dbReference type="NCBI Taxonomy" id="307492"/>
    <lineage>
        <taxon>Eukaryota</taxon>
        <taxon>Metazoa</taxon>
        <taxon>Ecdysozoa</taxon>
        <taxon>Arthropoda</taxon>
        <taxon>Hexapoda</taxon>
        <taxon>Insecta</taxon>
        <taxon>Pterygota</taxon>
        <taxon>Neoptera</taxon>
        <taxon>Paraneoptera</taxon>
        <taxon>Hemiptera</taxon>
        <taxon>Sternorrhyncha</taxon>
        <taxon>Aphidomorpha</taxon>
        <taxon>Aphidoidea</taxon>
        <taxon>Aphididae</taxon>
        <taxon>Aphidini</taxon>
        <taxon>Aphis</taxon>
        <taxon>Aphis</taxon>
    </lineage>
</organism>
<feature type="compositionally biased region" description="Basic and acidic residues" evidence="1">
    <location>
        <begin position="195"/>
        <end position="213"/>
    </location>
</feature>
<evidence type="ECO:0000256" key="1">
    <source>
        <dbReference type="SAM" id="MobiDB-lite"/>
    </source>
</evidence>
<feature type="compositionally biased region" description="Polar residues" evidence="1">
    <location>
        <begin position="113"/>
        <end position="124"/>
    </location>
</feature>
<sequence length="364" mass="40102">MSSKTTNIATSPGGSDILQETTPLVEQGSSVESSANSKTAGVPSKAQVGTHVSALRCDSTASETGKQMDSTELTGTEFERERMTSSGNCNKQEGEMGKTAGKERNEASKNDHQSTSTPIGASNSRVEREHKRTINLAVLNESELLNMIKGYVNSMNDFAKKTQNVHRIKSPTSTGKKVIPIDNAQSGTIQSKKTSSRDKSNKQKSQHREKDKENDGEDFTVVNCKKNAMRPKESTSPNDNTETTRQVRWPRLKKQAVIIDRSTGSSSYAEMVRQKIKIGKYYLEALNTEQANALAELLKGKVGDASIRRPAQTIPLFFMGIEESVDEYKLRGTLEAFDNEFKSINNIFIRENSSGLRTAVIRVP</sequence>
<evidence type="ECO:0000313" key="2">
    <source>
        <dbReference type="EMBL" id="KAF0742812.1"/>
    </source>
</evidence>